<evidence type="ECO:0000313" key="3">
    <source>
        <dbReference type="Proteomes" id="UP000019443"/>
    </source>
</evidence>
<feature type="compositionally biased region" description="Low complexity" evidence="1">
    <location>
        <begin position="1"/>
        <end position="17"/>
    </location>
</feature>
<reference evidence="2" key="1">
    <citation type="submission" date="2013-11" db="EMBL/GenBank/DDBJ databases">
        <title>Draft genome sequence of the broad-host-range Rhizobium sp. LPU83 strain, a member of the low-genetic diversity Oregon-like Rhizobium sp. group.</title>
        <authorList>
            <person name="Wibberg D."/>
            <person name="Puehler A."/>
            <person name="Schlueter A."/>
        </authorList>
    </citation>
    <scope>NUCLEOTIDE SEQUENCE [LARGE SCALE GENOMIC DNA]</scope>
    <source>
        <strain evidence="2">LPU83</strain>
        <plasmid evidence="2">pLPU83c</plasmid>
    </source>
</reference>
<sequence>MWRGPTWSSTPPSSTGWELGKPPSATAIRAALLARVRLTNRASQSHEQAILKHQDVPEAIRMRRPDAAGPAIEQLIGVVRSAITDALRKSRTRCCPPACRKYGRHPPMPPPAINYLPRSGTFAPRTSFLECSASNTRCGPASPLCRSVQRPGAESLPPGFCCRAGSRAVCANRSLNFSALPPVRASAAPLLELSVGSSQRKRSASKARLCTKSVVISGASEQPWVNQFAAGSRPCAIRLIGFERMDERTT</sequence>
<evidence type="ECO:0000313" key="2">
    <source>
        <dbReference type="EMBL" id="CDM61059.1"/>
    </source>
</evidence>
<evidence type="ECO:0000256" key="1">
    <source>
        <dbReference type="SAM" id="MobiDB-lite"/>
    </source>
</evidence>
<proteinExistence type="predicted"/>
<dbReference type="HOGENOM" id="CLU_1110695_0_0_5"/>
<name>W6RJN6_9HYPH</name>
<keyword evidence="2" id="KW-0614">Plasmid</keyword>
<dbReference type="EMBL" id="HG916854">
    <property type="protein sequence ID" value="CDM61059.1"/>
    <property type="molecule type" value="Genomic_DNA"/>
</dbReference>
<keyword evidence="3" id="KW-1185">Reference proteome</keyword>
<dbReference type="PATRIC" id="fig|348824.6.peg.5237"/>
<protein>
    <submittedName>
        <fullName evidence="2">Uncharacterized protein</fullName>
    </submittedName>
</protein>
<geneLocation type="plasmid" evidence="2 3">
    <name>pLPU83c</name>
</geneLocation>
<dbReference type="AlphaFoldDB" id="W6RJN6"/>
<accession>W6RJN6</accession>
<gene>
    <name evidence="2" type="ORF">LPU83_pLPU83c_0497</name>
</gene>
<dbReference type="KEGG" id="rhl:LPU83_pLPU83c_0497"/>
<organism evidence="2 3">
    <name type="scientific">Rhizobium favelukesii</name>
    <dbReference type="NCBI Taxonomy" id="348824"/>
    <lineage>
        <taxon>Bacteria</taxon>
        <taxon>Pseudomonadati</taxon>
        <taxon>Pseudomonadota</taxon>
        <taxon>Alphaproteobacteria</taxon>
        <taxon>Hyphomicrobiales</taxon>
        <taxon>Rhizobiaceae</taxon>
        <taxon>Rhizobium/Agrobacterium group</taxon>
        <taxon>Rhizobium</taxon>
    </lineage>
</organism>
<feature type="region of interest" description="Disordered" evidence="1">
    <location>
        <begin position="1"/>
        <end position="22"/>
    </location>
</feature>
<dbReference type="Proteomes" id="UP000019443">
    <property type="component" value="Plasmid pLPU83c"/>
</dbReference>